<organism evidence="10 11">
    <name type="scientific">Diaporthe australafricana</name>
    <dbReference type="NCBI Taxonomy" id="127596"/>
    <lineage>
        <taxon>Eukaryota</taxon>
        <taxon>Fungi</taxon>
        <taxon>Dikarya</taxon>
        <taxon>Ascomycota</taxon>
        <taxon>Pezizomycotina</taxon>
        <taxon>Sordariomycetes</taxon>
        <taxon>Sordariomycetidae</taxon>
        <taxon>Diaporthales</taxon>
        <taxon>Diaporthaceae</taxon>
        <taxon>Diaporthe</taxon>
    </lineage>
</organism>
<evidence type="ECO:0000256" key="2">
    <source>
        <dbReference type="ARBA" id="ARBA00009525"/>
    </source>
</evidence>
<evidence type="ECO:0000313" key="10">
    <source>
        <dbReference type="EMBL" id="KAL1867869.1"/>
    </source>
</evidence>
<dbReference type="Pfam" id="PF10405">
    <property type="entry name" value="BHD_3"/>
    <property type="match status" value="1"/>
</dbReference>
<feature type="compositionally biased region" description="Acidic residues" evidence="6">
    <location>
        <begin position="660"/>
        <end position="670"/>
    </location>
</feature>
<evidence type="ECO:0000256" key="3">
    <source>
        <dbReference type="ARBA" id="ARBA00022763"/>
    </source>
</evidence>
<comment type="subcellular location">
    <subcellularLocation>
        <location evidence="1">Nucleus</location>
    </subcellularLocation>
</comment>
<evidence type="ECO:0000256" key="1">
    <source>
        <dbReference type="ARBA" id="ARBA00004123"/>
    </source>
</evidence>
<keyword evidence="4" id="KW-0234">DNA repair</keyword>
<comment type="caution">
    <text evidence="10">The sequence shown here is derived from an EMBL/GenBank/DDBJ whole genome shotgun (WGS) entry which is preliminary data.</text>
</comment>
<dbReference type="InterPro" id="IPR018326">
    <property type="entry name" value="Rad4_beta-hairpin_dom1"/>
</dbReference>
<dbReference type="InterPro" id="IPR004583">
    <property type="entry name" value="DNA_repair_Rad4"/>
</dbReference>
<comment type="similarity">
    <text evidence="2">Belongs to the XPC family.</text>
</comment>
<keyword evidence="3" id="KW-0227">DNA damage</keyword>
<evidence type="ECO:0000313" key="11">
    <source>
        <dbReference type="Proteomes" id="UP001583177"/>
    </source>
</evidence>
<feature type="compositionally biased region" description="Basic residues" evidence="6">
    <location>
        <begin position="644"/>
        <end position="655"/>
    </location>
</feature>
<evidence type="ECO:0000256" key="5">
    <source>
        <dbReference type="ARBA" id="ARBA00023242"/>
    </source>
</evidence>
<feature type="compositionally biased region" description="Basic and acidic residues" evidence="6">
    <location>
        <begin position="912"/>
        <end position="921"/>
    </location>
</feature>
<dbReference type="SMART" id="SM01031">
    <property type="entry name" value="BHD_2"/>
    <property type="match status" value="1"/>
</dbReference>
<evidence type="ECO:0000259" key="8">
    <source>
        <dbReference type="SMART" id="SM01031"/>
    </source>
</evidence>
<dbReference type="InterPro" id="IPR036985">
    <property type="entry name" value="Transglutaminase-like_sf"/>
</dbReference>
<dbReference type="InterPro" id="IPR038765">
    <property type="entry name" value="Papain-like_cys_pep_sf"/>
</dbReference>
<feature type="region of interest" description="Disordered" evidence="6">
    <location>
        <begin position="1"/>
        <end position="157"/>
    </location>
</feature>
<gene>
    <name evidence="10" type="ORF">Daus18300_006144</name>
</gene>
<dbReference type="PANTHER" id="PTHR12135:SF0">
    <property type="entry name" value="DNA REPAIR PROTEIN COMPLEMENTING XP-C CELLS"/>
    <property type="match status" value="1"/>
</dbReference>
<dbReference type="SMART" id="SM01032">
    <property type="entry name" value="BHD_3"/>
    <property type="match status" value="1"/>
</dbReference>
<feature type="compositionally biased region" description="Acidic residues" evidence="6">
    <location>
        <begin position="116"/>
        <end position="134"/>
    </location>
</feature>
<feature type="region of interest" description="Disordered" evidence="6">
    <location>
        <begin position="1034"/>
        <end position="1087"/>
    </location>
</feature>
<feature type="compositionally biased region" description="Gly residues" evidence="6">
    <location>
        <begin position="857"/>
        <end position="869"/>
    </location>
</feature>
<evidence type="ECO:0000256" key="4">
    <source>
        <dbReference type="ARBA" id="ARBA00023204"/>
    </source>
</evidence>
<sequence length="1087" mass="120073">MARRRAAAATGVARRAEAAQRGARASPRTTRSTRSSANRADPDAAVPGVYRQMLRESGALPDRMTSDDSERPLKRRRTGRQVAPRSPPSPQQNVGRRIIAGSLTAREDNDLVSGVPEDENDEDDEDEDIEFEDVDIPKPTVQTTYRESSDEESEDDAQFEDVDFGAVFANNEQAPEKQETLELNLTAAREALTPSRRNAERRKPISKEEKDRRVEIHKAHLLCLLAHVEKRNHWCNDQVVQEMLRPLLTAKILPWLTPESHLTQFGQTESLKKGLQMIMDKFQQRFSVTEVGLRRALWAEDEKRLENYALPDEIDSCLEKADFRKAAKRLDGSRDVGAQLFCALLRAAGVETRLVCSLQPLSFVTGGPTLRNARQAKTPSRPAPARVEAARAEPSPSVAIPSPRARLGHPNAAAYLVPEISAAPANVTPRTPPRQTVHLRESNFPVYWVEVLDAAHQKWQPVDTLVTYTMFRPNKLEPPAADRENWLSYVIAFEEDGSAKDVTRRYAKAYNAKTRRSRVDGPLIPEDDGKKWWSKVMRRYKHPGIRNDLDQIENNELSGMEAREPMPRNVADFKNHPVYALERHMRRHEVLAPDASVVGTVGAGSKGPLEKIYRRRDVHLARSVDKWYRLGREIKPGEEPVKVLPKRKRPQRRGRRLLDDDNESSSDDDPVLGPSPSKGMPIFTFDQTSLYVPPPVVAGRVPKNKFGNLDMYVPSMVPAGGAHVSHPRAGHAAHVLGVDYAPALTGFDWRGRKGTAVYSGVVVPAEAEEGVRSVIDGFEDLEAMLEEEKKSQRALATWKRLLRGLRIRRSVFGDEDMFDESIPLEDLPMDEDEETDGQESDQYAGGFEPEHDQAGGFEPGGFEPGGFEPGGFEPEGFEAGGFEPGGFEPDTSESPGFESAAVDIDFKGKGKAVDFGSDHHSVQTPEDTGGIHRRQRARRRVLESDDEDEEPEHVPEPPLEDVKPDNSNTRADPPTVEPGGFEIESPVQDPPPMAEEIGAVPIAAEVIVEVAPEVAPAGGPEADVEHGAIVDAAGAEATAAQQPGGLPGGLDGAAGRPRDEGEDIDLDDAPSDVTEEMYMDEDGSLIE</sequence>
<feature type="region of interest" description="Disordered" evidence="6">
    <location>
        <begin position="370"/>
        <end position="404"/>
    </location>
</feature>
<feature type="compositionally biased region" description="Acidic residues" evidence="6">
    <location>
        <begin position="1060"/>
        <end position="1087"/>
    </location>
</feature>
<feature type="domain" description="Rad4 beta-hairpin" evidence="8">
    <location>
        <begin position="621"/>
        <end position="694"/>
    </location>
</feature>
<keyword evidence="11" id="KW-1185">Reference proteome</keyword>
<dbReference type="SMART" id="SM01030">
    <property type="entry name" value="BHD_1"/>
    <property type="match status" value="1"/>
</dbReference>
<evidence type="ECO:0000259" key="7">
    <source>
        <dbReference type="SMART" id="SM01030"/>
    </source>
</evidence>
<feature type="region of interest" description="Disordered" evidence="6">
    <location>
        <begin position="912"/>
        <end position="997"/>
    </location>
</feature>
<feature type="compositionally biased region" description="Low complexity" evidence="6">
    <location>
        <begin position="1034"/>
        <end position="1044"/>
    </location>
</feature>
<feature type="region of interest" description="Disordered" evidence="6">
    <location>
        <begin position="819"/>
        <end position="897"/>
    </location>
</feature>
<feature type="compositionally biased region" description="Low complexity" evidence="6">
    <location>
        <begin position="379"/>
        <end position="396"/>
    </location>
</feature>
<dbReference type="InterPro" id="IPR018327">
    <property type="entry name" value="BHD_2"/>
</dbReference>
<keyword evidence="5" id="KW-0539">Nucleus</keyword>
<feature type="region of interest" description="Disordered" evidence="6">
    <location>
        <begin position="641"/>
        <end position="678"/>
    </location>
</feature>
<accession>A0ABR3WWJ4</accession>
<dbReference type="Pfam" id="PF10404">
    <property type="entry name" value="BHD_2"/>
    <property type="match status" value="1"/>
</dbReference>
<dbReference type="InterPro" id="IPR018325">
    <property type="entry name" value="Rad4/PNGase_transGLS-fold"/>
</dbReference>
<feature type="compositionally biased region" description="Acidic residues" evidence="6">
    <location>
        <begin position="819"/>
        <end position="839"/>
    </location>
</feature>
<dbReference type="Pfam" id="PF03835">
    <property type="entry name" value="Rad4"/>
    <property type="match status" value="1"/>
</dbReference>
<feature type="compositionally biased region" description="Low complexity" evidence="6">
    <location>
        <begin position="7"/>
        <end position="39"/>
    </location>
</feature>
<reference evidence="10 11" key="1">
    <citation type="journal article" date="2024" name="IMA Fungus">
        <title>IMA Genome - F19 : A genome assembly and annotation guide to empower mycologists, including annotated draft genome sequences of Ceratocystis pirilliformis, Diaporthe australafricana, Fusarium ophioides, Paecilomyces lecythidis, and Sporothrix stenoceras.</title>
        <authorList>
            <person name="Aylward J."/>
            <person name="Wilson A.M."/>
            <person name="Visagie C.M."/>
            <person name="Spraker J."/>
            <person name="Barnes I."/>
            <person name="Buitendag C."/>
            <person name="Ceriani C."/>
            <person name="Del Mar Angel L."/>
            <person name="du Plessis D."/>
            <person name="Fuchs T."/>
            <person name="Gasser K."/>
            <person name="Kramer D."/>
            <person name="Li W."/>
            <person name="Munsamy K."/>
            <person name="Piso A."/>
            <person name="Price J.L."/>
            <person name="Sonnekus B."/>
            <person name="Thomas C."/>
            <person name="van der Nest A."/>
            <person name="van Dijk A."/>
            <person name="van Heerden A."/>
            <person name="van Vuuren N."/>
            <person name="Yilmaz N."/>
            <person name="Duong T.A."/>
            <person name="van der Merwe N.A."/>
            <person name="Wingfield M.J."/>
            <person name="Wingfield B.D."/>
        </authorList>
    </citation>
    <scope>NUCLEOTIDE SEQUENCE [LARGE SCALE GENOMIC DNA]</scope>
    <source>
        <strain evidence="10 11">CMW 18300</strain>
    </source>
</reference>
<name>A0ABR3WWJ4_9PEZI</name>
<dbReference type="EMBL" id="JAWRVE010000048">
    <property type="protein sequence ID" value="KAL1867869.1"/>
    <property type="molecule type" value="Genomic_DNA"/>
</dbReference>
<dbReference type="Pfam" id="PF10403">
    <property type="entry name" value="BHD_1"/>
    <property type="match status" value="1"/>
</dbReference>
<dbReference type="SUPFAM" id="SSF54001">
    <property type="entry name" value="Cysteine proteinases"/>
    <property type="match status" value="1"/>
</dbReference>
<dbReference type="Gene3D" id="3.90.260.10">
    <property type="entry name" value="Transglutaminase-like"/>
    <property type="match status" value="1"/>
</dbReference>
<evidence type="ECO:0000259" key="9">
    <source>
        <dbReference type="SMART" id="SM01032"/>
    </source>
</evidence>
<feature type="compositionally biased region" description="Basic and acidic residues" evidence="6">
    <location>
        <begin position="952"/>
        <end position="964"/>
    </location>
</feature>
<dbReference type="InterPro" id="IPR018328">
    <property type="entry name" value="Rad4_beta-hairpin_dom3"/>
</dbReference>
<evidence type="ECO:0000256" key="6">
    <source>
        <dbReference type="SAM" id="MobiDB-lite"/>
    </source>
</evidence>
<dbReference type="InterPro" id="IPR042488">
    <property type="entry name" value="Rad4_BHD3_sf"/>
</dbReference>
<protein>
    <submittedName>
        <fullName evidence="10">Uncharacterized protein</fullName>
    </submittedName>
</protein>
<dbReference type="PANTHER" id="PTHR12135">
    <property type="entry name" value="DNA REPAIR PROTEIN XP-C / RAD4"/>
    <property type="match status" value="1"/>
</dbReference>
<feature type="domain" description="Rad4 beta-hairpin" evidence="9">
    <location>
        <begin position="701"/>
        <end position="775"/>
    </location>
</feature>
<dbReference type="Gene3D" id="3.30.70.2460">
    <property type="entry name" value="Rad4, beta-hairpin domain BHD3"/>
    <property type="match status" value="1"/>
</dbReference>
<dbReference type="Gene3D" id="2.20.20.110">
    <property type="entry name" value="Rad4, beta-hairpin domain BHD1"/>
    <property type="match status" value="1"/>
</dbReference>
<dbReference type="Proteomes" id="UP001583177">
    <property type="component" value="Unassembled WGS sequence"/>
</dbReference>
<feature type="domain" description="Rad4 beta-hairpin" evidence="7">
    <location>
        <begin position="562"/>
        <end position="619"/>
    </location>
</feature>
<proteinExistence type="inferred from homology"/>